<feature type="compositionally biased region" description="Polar residues" evidence="1">
    <location>
        <begin position="753"/>
        <end position="771"/>
    </location>
</feature>
<evidence type="ECO:0000259" key="2">
    <source>
        <dbReference type="Pfam" id="PF00675"/>
    </source>
</evidence>
<evidence type="ECO:0000259" key="4">
    <source>
        <dbReference type="Pfam" id="PF08367"/>
    </source>
</evidence>
<protein>
    <recommendedName>
        <fullName evidence="7">Presequence protease, mitochondrial</fullName>
    </recommendedName>
</protein>
<dbReference type="OMA" id="WEGFARI"/>
<name>A0A553NG77_TIGCA</name>
<dbReference type="FunFam" id="3.30.830.10:FF:000015">
    <property type="entry name" value="Putative zinc metalloprotease"/>
    <property type="match status" value="1"/>
</dbReference>
<dbReference type="Gene3D" id="3.30.830.10">
    <property type="entry name" value="Metalloenzyme, LuxS/M16 peptidase-like"/>
    <property type="match status" value="4"/>
</dbReference>
<accession>A0A553NG77</accession>
<dbReference type="STRING" id="6832.A0A553NG77"/>
<evidence type="ECO:0000259" key="3">
    <source>
        <dbReference type="Pfam" id="PF05193"/>
    </source>
</evidence>
<feature type="domain" description="Peptidase M16C associated" evidence="4">
    <location>
        <begin position="491"/>
        <end position="710"/>
    </location>
</feature>
<dbReference type="PANTHER" id="PTHR43016:SF16">
    <property type="entry name" value="METALLOPROTEASE, PUTATIVE (AFU_ORTHOLOGUE AFUA_4G07610)-RELATED"/>
    <property type="match status" value="1"/>
</dbReference>
<gene>
    <name evidence="5" type="ORF">TCAL_03614</name>
</gene>
<sequence length="1072" mass="121101">MMSCSTGWDLVFHQDWEGGSRLKLRQYRSNRSGLTLIRGDVAGPLVNGYFCLATEAHDDDGLPHTLEHLIFLGSQDWPFKGVLDLIANRCLSSGTNAWTDTDHTCYTMTTAGSEGFLNMLGVYMDHILFPTLTEAGYLTEVHHVNGQGQDAGVVYCEMQGRENTAEERVQRALLQALYPGHCGYKSQTGGRLQNLRDSTSHAKVQAYHRAFYRAENLCLVITGQVSDERVFAALAPIEDKILEKRSQGKAYCRTLNGEWFTEACPPYLSFPLYFMTPEPLAPFLRPWQNPVPAFEADFVQEILYPNDDELDGLVYLGWRGPNGTTHLYVLFATIMMMEYLTDSPISPFQAAFVEADHPLASDVSYHMIENRDCTVFLSFDNVPLGDVHQIQPVTAQTLDQVLDSGVDLHRMKTLIEQRILRELGEREHGPHDLIAQLAISQYLYGTSEQDFKERANALQAYRRLSEETHEFWLDLLSDIHRKPKAVVIGRPSVQLQTDLANEESDRIKQRVNQLGDDGLKALAKEVENAMAENDVDVPVEILDAFPVPSVDPIQFHQLEYWNPLANFSSSFRNQSLPQVGPNDHMIHANTNFVHLLAFLDTEHLHKDVRKYLSLYSELLSESSMEIDGQVLPFEEVIQKMNEDTIYIGCSVGLHGSRFQAGPSSRYVVISVQIEPSKIQKGFDWLHRFLHNVQFTVERVRTVATKMENSVSEFKREGNFIAKTINNLLSMNADSNKVLSSIFQQEGTLKYTRKSLTSGSKTRPQSSVNPKQPKQHPVLDSLEYIQSELPRSMALFIAADFDRVQVPWDLVDKLSKTSSRTNENKSVSLMDGTTSRLPSSIFLISFGSDFQDRQVESRHMIVGIGSVESSYLIQNVASLTDPDHPDYAVLLLYLQYFCQLEGPLWRKLRGQGLSYSYSMDANASKGFLQLALFKTSHPHQAYQATKEIIMGSLSDQFEYNEQEIESAKSSLTFSLLEAEENVQGCIVEQIKRTIRGLADDHQKNLIDRILKANESDLRRVSRLYVTPLLSGNDTRMVIVCHPSKAKSIQAAFQTDGKDFEVFMSVEEVSASLK</sequence>
<dbReference type="SUPFAM" id="SSF63411">
    <property type="entry name" value="LuxS/MPP-like metallohydrolase"/>
    <property type="match status" value="4"/>
</dbReference>
<feature type="domain" description="Peptidase M16 C-terminal" evidence="3">
    <location>
        <begin position="200"/>
        <end position="413"/>
    </location>
</feature>
<dbReference type="EMBL" id="VCGU01000458">
    <property type="protein sequence ID" value="TRY64379.1"/>
    <property type="molecule type" value="Genomic_DNA"/>
</dbReference>
<evidence type="ECO:0008006" key="7">
    <source>
        <dbReference type="Google" id="ProtNLM"/>
    </source>
</evidence>
<dbReference type="AlphaFoldDB" id="A0A553NG77"/>
<evidence type="ECO:0000313" key="5">
    <source>
        <dbReference type="EMBL" id="TRY64379.1"/>
    </source>
</evidence>
<feature type="region of interest" description="Disordered" evidence="1">
    <location>
        <begin position="753"/>
        <end position="774"/>
    </location>
</feature>
<comment type="caution">
    <text evidence="5">The sequence shown here is derived from an EMBL/GenBank/DDBJ whole genome shotgun (WGS) entry which is preliminary data.</text>
</comment>
<evidence type="ECO:0000256" key="1">
    <source>
        <dbReference type="SAM" id="MobiDB-lite"/>
    </source>
</evidence>
<dbReference type="Pfam" id="PF00675">
    <property type="entry name" value="Peptidase_M16"/>
    <property type="match status" value="1"/>
</dbReference>
<evidence type="ECO:0000313" key="6">
    <source>
        <dbReference type="Proteomes" id="UP000318571"/>
    </source>
</evidence>
<dbReference type="InterPro" id="IPR013578">
    <property type="entry name" value="Peptidase_M16C_assoc"/>
</dbReference>
<proteinExistence type="predicted"/>
<feature type="domain" description="Peptidase M16 N-terminal" evidence="2">
    <location>
        <begin position="55"/>
        <end position="139"/>
    </location>
</feature>
<dbReference type="FunFam" id="3.30.830.10:FF:000031">
    <property type="entry name" value="Putative zinc metalloprotease"/>
    <property type="match status" value="1"/>
</dbReference>
<dbReference type="InterPro" id="IPR007863">
    <property type="entry name" value="Peptidase_M16_C"/>
</dbReference>
<organism evidence="5 6">
    <name type="scientific">Tigriopus californicus</name>
    <name type="common">Marine copepod</name>
    <dbReference type="NCBI Taxonomy" id="6832"/>
    <lineage>
        <taxon>Eukaryota</taxon>
        <taxon>Metazoa</taxon>
        <taxon>Ecdysozoa</taxon>
        <taxon>Arthropoda</taxon>
        <taxon>Crustacea</taxon>
        <taxon>Multicrustacea</taxon>
        <taxon>Hexanauplia</taxon>
        <taxon>Copepoda</taxon>
        <taxon>Harpacticoida</taxon>
        <taxon>Harpacticidae</taxon>
        <taxon>Tigriopus</taxon>
    </lineage>
</organism>
<dbReference type="Proteomes" id="UP000318571">
    <property type="component" value="Chromosome 10"/>
</dbReference>
<dbReference type="InterPro" id="IPR011249">
    <property type="entry name" value="Metalloenz_LuxS/M16"/>
</dbReference>
<dbReference type="Pfam" id="PF08367">
    <property type="entry name" value="M16C_assoc"/>
    <property type="match status" value="1"/>
</dbReference>
<dbReference type="InterPro" id="IPR011765">
    <property type="entry name" value="Pept_M16_N"/>
</dbReference>
<dbReference type="GO" id="GO:0046872">
    <property type="term" value="F:metal ion binding"/>
    <property type="evidence" value="ECO:0007669"/>
    <property type="project" value="InterPro"/>
</dbReference>
<reference evidence="5 6" key="1">
    <citation type="journal article" date="2018" name="Nat. Ecol. Evol.">
        <title>Genomic signatures of mitonuclear coevolution across populations of Tigriopus californicus.</title>
        <authorList>
            <person name="Barreto F.S."/>
            <person name="Watson E.T."/>
            <person name="Lima T.G."/>
            <person name="Willett C.S."/>
            <person name="Edmands S."/>
            <person name="Li W."/>
            <person name="Burton R.S."/>
        </authorList>
    </citation>
    <scope>NUCLEOTIDE SEQUENCE [LARGE SCALE GENOMIC DNA]</scope>
    <source>
        <strain evidence="5 6">San Diego</strain>
    </source>
</reference>
<dbReference type="Pfam" id="PF05193">
    <property type="entry name" value="Peptidase_M16_C"/>
    <property type="match status" value="1"/>
</dbReference>
<dbReference type="PANTHER" id="PTHR43016">
    <property type="entry name" value="PRESEQUENCE PROTEASE"/>
    <property type="match status" value="1"/>
</dbReference>
<feature type="non-terminal residue" evidence="5">
    <location>
        <position position="1072"/>
    </location>
</feature>
<keyword evidence="6" id="KW-1185">Reference proteome</keyword>